<evidence type="ECO:0000313" key="3">
    <source>
        <dbReference type="Proteomes" id="UP000204584"/>
    </source>
</evidence>
<dbReference type="Proteomes" id="UP000204584">
    <property type="component" value="Segment"/>
</dbReference>
<reference evidence="2 3" key="1">
    <citation type="journal article" date="2013" name="Science">
        <title>Pandoraviruses: amoeba viruses with genomes up to 2.5 Mb reaching that of parasitic eukaryotes.</title>
        <authorList>
            <person name="Philippe N."/>
            <person name="Legendre M."/>
            <person name="Doutre G."/>
            <person name="Coute Y."/>
            <person name="Poirot O."/>
            <person name="Lescot M."/>
            <person name="Arslan D."/>
            <person name="Seltzer V."/>
            <person name="Bertaux L."/>
            <person name="Bruley C."/>
            <person name="Garin J."/>
            <person name="Claverie J.M."/>
            <person name="Abergel C."/>
        </authorList>
    </citation>
    <scope>NUCLEOTIDE SEQUENCE [LARGE SCALE GENOMIC DNA]</scope>
</reference>
<proteinExistence type="predicted"/>
<evidence type="ECO:0000313" key="2">
    <source>
        <dbReference type="EMBL" id="AGO83655.2"/>
    </source>
</evidence>
<keyword evidence="3" id="KW-1185">Reference proteome</keyword>
<dbReference type="EMBL" id="KC977571">
    <property type="protein sequence ID" value="AGO83655.2"/>
    <property type="molecule type" value="Genomic_DNA"/>
</dbReference>
<dbReference type="KEGG" id="vg:16605442"/>
<dbReference type="GeneID" id="16605442"/>
<gene>
    <name evidence="2" type="ORF">psal_cds_169</name>
</gene>
<organism evidence="2 3">
    <name type="scientific">Pandoravirus salinus</name>
    <dbReference type="NCBI Taxonomy" id="1349410"/>
    <lineage>
        <taxon>Viruses</taxon>
        <taxon>Pandoravirus</taxon>
    </lineage>
</organism>
<evidence type="ECO:0000256" key="1">
    <source>
        <dbReference type="SAM" id="Coils"/>
    </source>
</evidence>
<protein>
    <submittedName>
        <fullName evidence="2">Uncharacterized protein</fullName>
    </submittedName>
</protein>
<name>S4W0N2_9VIRU</name>
<accession>S4W0N2</accession>
<dbReference type="RefSeq" id="YP_008436717.2">
    <property type="nucleotide sequence ID" value="NC_022098.1"/>
</dbReference>
<sequence length="157" mass="17369">MSLWVCVRATRHKLAQPTPSSQVQEEKSAANRHKRLIPLPSVYKDTNTCVTYTIANNTNGAHTHHRQTMERIMFNRAAYERDLARYEELIAAQSAARDQGHATLCVIYSPPNKANYYVTETETATSREPAGSEGSVSTLAAHTTTTLTGSGPFRFGN</sequence>
<feature type="coiled-coil region" evidence="1">
    <location>
        <begin position="69"/>
        <end position="96"/>
    </location>
</feature>
<keyword evidence="1" id="KW-0175">Coiled coil</keyword>